<evidence type="ECO:0000313" key="2">
    <source>
        <dbReference type="Proteomes" id="UP001162972"/>
    </source>
</evidence>
<evidence type="ECO:0000313" key="1">
    <source>
        <dbReference type="EMBL" id="KAJ6428468.1"/>
    </source>
</evidence>
<gene>
    <name evidence="1" type="ORF">OIU84_023820</name>
</gene>
<proteinExistence type="predicted"/>
<organism evidence="1 2">
    <name type="scientific">Salix udensis</name>
    <dbReference type="NCBI Taxonomy" id="889485"/>
    <lineage>
        <taxon>Eukaryota</taxon>
        <taxon>Viridiplantae</taxon>
        <taxon>Streptophyta</taxon>
        <taxon>Embryophyta</taxon>
        <taxon>Tracheophyta</taxon>
        <taxon>Spermatophyta</taxon>
        <taxon>Magnoliopsida</taxon>
        <taxon>eudicotyledons</taxon>
        <taxon>Gunneridae</taxon>
        <taxon>Pentapetalae</taxon>
        <taxon>rosids</taxon>
        <taxon>fabids</taxon>
        <taxon>Malpighiales</taxon>
        <taxon>Salicaceae</taxon>
        <taxon>Saliceae</taxon>
        <taxon>Salix</taxon>
    </lineage>
</organism>
<reference evidence="1 2" key="1">
    <citation type="journal article" date="2023" name="Int. J. Mol. Sci.">
        <title>De Novo Assembly and Annotation of 11 Diverse Shrub Willow (Salix) Genomes Reveals Novel Gene Organization in Sex-Linked Regions.</title>
        <authorList>
            <person name="Hyden B."/>
            <person name="Feng K."/>
            <person name="Yates T.B."/>
            <person name="Jawdy S."/>
            <person name="Cereghino C."/>
            <person name="Smart L.B."/>
            <person name="Muchero W."/>
        </authorList>
    </citation>
    <scope>NUCLEOTIDE SEQUENCE [LARGE SCALE GENOMIC DNA]</scope>
    <source>
        <tissue evidence="1">Shoot tip</tissue>
    </source>
</reference>
<sequence length="108" mass="11979">MQPKCVQTPTTTSHSGFLTLAASSCGSRRDARSTLLASLISSSVRLLMKTGFPRHFTVTVEPGSMLERSTSREAMARTSLLADILKTNLRIRRRIKEAYTNRPPVKTK</sequence>
<comment type="caution">
    <text evidence="1">The sequence shown here is derived from an EMBL/GenBank/DDBJ whole genome shotgun (WGS) entry which is preliminary data.</text>
</comment>
<dbReference type="AlphaFoldDB" id="A0AAD6KRW8"/>
<keyword evidence="2" id="KW-1185">Reference proteome</keyword>
<dbReference type="Proteomes" id="UP001162972">
    <property type="component" value="Chromosome 1"/>
</dbReference>
<dbReference type="EMBL" id="JAPFFJ010000005">
    <property type="protein sequence ID" value="KAJ6428468.1"/>
    <property type="molecule type" value="Genomic_DNA"/>
</dbReference>
<protein>
    <submittedName>
        <fullName evidence="1">Uncharacterized protein</fullName>
    </submittedName>
</protein>
<name>A0AAD6KRW8_9ROSI</name>
<dbReference type="PROSITE" id="PS51257">
    <property type="entry name" value="PROKAR_LIPOPROTEIN"/>
    <property type="match status" value="1"/>
</dbReference>
<accession>A0AAD6KRW8</accession>